<reference evidence="1" key="1">
    <citation type="submission" date="2018-02" db="EMBL/GenBank/DDBJ databases">
        <title>The genomes of Aspergillus section Nigri reveals drivers in fungal speciation.</title>
        <authorList>
            <consortium name="DOE Joint Genome Institute"/>
            <person name="Vesth T.C."/>
            <person name="Nybo J."/>
            <person name="Theobald S."/>
            <person name="Brandl J."/>
            <person name="Frisvad J.C."/>
            <person name="Nielsen K.F."/>
            <person name="Lyhne E.K."/>
            <person name="Kogle M.E."/>
            <person name="Kuo A."/>
            <person name="Riley R."/>
            <person name="Clum A."/>
            <person name="Nolan M."/>
            <person name="Lipzen A."/>
            <person name="Salamov A."/>
            <person name="Henrissat B."/>
            <person name="Wiebenga A."/>
            <person name="De vries R.P."/>
            <person name="Grigoriev I.V."/>
            <person name="Mortensen U.H."/>
            <person name="Andersen M.R."/>
            <person name="Baker S.E."/>
        </authorList>
    </citation>
    <scope>NUCLEOTIDE SEQUENCE</scope>
    <source>
        <strain evidence="1">CBS 121060</strain>
    </source>
</reference>
<organism evidence="1 2">
    <name type="scientific">Aspergillus aculeatinus CBS 121060</name>
    <dbReference type="NCBI Taxonomy" id="1448322"/>
    <lineage>
        <taxon>Eukaryota</taxon>
        <taxon>Fungi</taxon>
        <taxon>Dikarya</taxon>
        <taxon>Ascomycota</taxon>
        <taxon>Pezizomycotina</taxon>
        <taxon>Eurotiomycetes</taxon>
        <taxon>Eurotiomycetidae</taxon>
        <taxon>Eurotiales</taxon>
        <taxon>Aspergillaceae</taxon>
        <taxon>Aspergillus</taxon>
        <taxon>Aspergillus subgen. Circumdati</taxon>
    </lineage>
</organism>
<proteinExistence type="predicted"/>
<dbReference type="Proteomes" id="UP000249661">
    <property type="component" value="Unassembled WGS sequence"/>
</dbReference>
<name>A0ACD1HQ99_9EURO</name>
<evidence type="ECO:0000313" key="2">
    <source>
        <dbReference type="Proteomes" id="UP000249661"/>
    </source>
</evidence>
<accession>A0ACD1HQ99</accession>
<protein>
    <submittedName>
        <fullName evidence="1">Uncharacterized protein</fullName>
    </submittedName>
</protein>
<dbReference type="EMBL" id="KZ824933">
    <property type="protein sequence ID" value="RAH75724.1"/>
    <property type="molecule type" value="Genomic_DNA"/>
</dbReference>
<sequence>MGSLLGSTLSSFSYSLSASSTSSAADSSNTPSQDNMAANHRSIYQREIPSLVSTTSPPPSAQSDLTPSSSATNSAILSTNFHDYSLNRLAAYRPLLKPGIFVTDRPAWSQSRALLRRIVFAKTQIADLSTFEGLITDLLLLLPTDGQPIDLQGVFLGYAIDSATAVLFGRWTHTLRRLGSPAAAGANHQENVDFADVFNDAQAAIRTREQLGALRVFHRDKHAVTCIRICHEFVEGAIEDALRRVPGGTRPSHHAVGGPGYGVAGGRRAQLFGPRAGAQGHHGRVRYLRHASARRDLRVRCGGVPAGAVEGLQPGEWAFLPLGGGPRGCLGQQHALTKWVCFEPRYYQRPFSPRNVGGRLSGCKHHQRHSYYYYQRCCFKPE</sequence>
<evidence type="ECO:0000313" key="1">
    <source>
        <dbReference type="EMBL" id="RAH75724.1"/>
    </source>
</evidence>
<keyword evidence="2" id="KW-1185">Reference proteome</keyword>
<gene>
    <name evidence="1" type="ORF">BO66DRAFT_397311</name>
</gene>